<keyword evidence="2" id="KW-1133">Transmembrane helix</keyword>
<dbReference type="OrthoDB" id="947679at2"/>
<dbReference type="Proteomes" id="UP000245489">
    <property type="component" value="Unassembled WGS sequence"/>
</dbReference>
<evidence type="ECO:0000256" key="2">
    <source>
        <dbReference type="SAM" id="Phobius"/>
    </source>
</evidence>
<evidence type="ECO:0000256" key="1">
    <source>
        <dbReference type="PROSITE-ProRule" id="PRU00339"/>
    </source>
</evidence>
<feature type="transmembrane region" description="Helical" evidence="2">
    <location>
        <begin position="299"/>
        <end position="316"/>
    </location>
</feature>
<dbReference type="Gene3D" id="1.25.40.10">
    <property type="entry name" value="Tetratricopeptide repeat domain"/>
    <property type="match status" value="1"/>
</dbReference>
<evidence type="ECO:0000313" key="3">
    <source>
        <dbReference type="EMBL" id="PWK16692.1"/>
    </source>
</evidence>
<dbReference type="PANTHER" id="PTHR33383:SF1">
    <property type="entry name" value="MEMBRANE PROTEIN INSERTION EFFICIENCY FACTOR-RELATED"/>
    <property type="match status" value="1"/>
</dbReference>
<name>A0A316DGP9_9BACT</name>
<proteinExistence type="predicted"/>
<evidence type="ECO:0000313" key="4">
    <source>
        <dbReference type="Proteomes" id="UP000245489"/>
    </source>
</evidence>
<keyword evidence="1" id="KW-0802">TPR repeat</keyword>
<feature type="repeat" description="TPR" evidence="1">
    <location>
        <begin position="207"/>
        <end position="240"/>
    </location>
</feature>
<dbReference type="SMART" id="SM01234">
    <property type="entry name" value="Haemolytic"/>
    <property type="match status" value="1"/>
</dbReference>
<comment type="caution">
    <text evidence="3">The sequence shown here is derived from an EMBL/GenBank/DDBJ whole genome shotgun (WGS) entry which is preliminary data.</text>
</comment>
<keyword evidence="2" id="KW-0812">Transmembrane</keyword>
<protein>
    <submittedName>
        <fullName evidence="3">Putative membrane protein insertion efficiency factor</fullName>
    </submittedName>
</protein>
<keyword evidence="2" id="KW-0472">Membrane</keyword>
<dbReference type="InterPro" id="IPR011990">
    <property type="entry name" value="TPR-like_helical_dom_sf"/>
</dbReference>
<dbReference type="InterPro" id="IPR019734">
    <property type="entry name" value="TPR_rpt"/>
</dbReference>
<organism evidence="3 4">
    <name type="scientific">Arcicella aurantiaca</name>
    <dbReference type="NCBI Taxonomy" id="591202"/>
    <lineage>
        <taxon>Bacteria</taxon>
        <taxon>Pseudomonadati</taxon>
        <taxon>Bacteroidota</taxon>
        <taxon>Cytophagia</taxon>
        <taxon>Cytophagales</taxon>
        <taxon>Flectobacillaceae</taxon>
        <taxon>Arcicella</taxon>
    </lineage>
</organism>
<dbReference type="NCBIfam" id="TIGR00278">
    <property type="entry name" value="membrane protein insertion efficiency factor YidD"/>
    <property type="match status" value="1"/>
</dbReference>
<dbReference type="SUPFAM" id="SSF48452">
    <property type="entry name" value="TPR-like"/>
    <property type="match status" value="1"/>
</dbReference>
<sequence>MLLKNSLLAYLIITFKLSFLLFVSPSFCQSKNTSFVDYLSVYQKYISNIRGGECQMYPSCSNFSLSVFKEYNVLQGFSLTADRLLRCSHDITNYDLSLQNQKLRLIDFVDSRDNSKYVLGLNMPLYAYSDTIKDTSKNLKFIKYLINKGLHQQALLEINRAIFNKELGVDNVEIYTNYIICLRAIDESEKALFDYEIDFPVNIKDNPKIVLEIGNTWKELKNYSNSIQQYKKVISIENKDTTLIDEAWMLKGISHIKLLQLDSAKKSFEKVSNTGFYGKNAAKNIELIVNVNTQRSKNAVWGGILGIIPGAGYLYASHKQTALSSLIINSLFAYGAYTSFKTNNVGIGILASVIGVAFYIGNIQGSIKSVKRFNQTRRDTVLNRISLNFSY</sequence>
<keyword evidence="4" id="KW-1185">Reference proteome</keyword>
<gene>
    <name evidence="3" type="ORF">LV89_04807</name>
</gene>
<dbReference type="AlphaFoldDB" id="A0A316DGP9"/>
<dbReference type="PANTHER" id="PTHR33383">
    <property type="entry name" value="MEMBRANE PROTEIN INSERTION EFFICIENCY FACTOR-RELATED"/>
    <property type="match status" value="1"/>
</dbReference>
<dbReference type="Pfam" id="PF01809">
    <property type="entry name" value="YidD"/>
    <property type="match status" value="1"/>
</dbReference>
<reference evidence="3 4" key="1">
    <citation type="submission" date="2018-05" db="EMBL/GenBank/DDBJ databases">
        <title>Genomic Encyclopedia of Archaeal and Bacterial Type Strains, Phase II (KMG-II): from individual species to whole genera.</title>
        <authorList>
            <person name="Goeker M."/>
        </authorList>
    </citation>
    <scope>NUCLEOTIDE SEQUENCE [LARGE SCALE GENOMIC DNA]</scope>
    <source>
        <strain evidence="3 4">DSM 22214</strain>
    </source>
</reference>
<accession>A0A316DGP9</accession>
<dbReference type="PROSITE" id="PS50005">
    <property type="entry name" value="TPR"/>
    <property type="match status" value="1"/>
</dbReference>
<dbReference type="EMBL" id="QGGO01000047">
    <property type="protein sequence ID" value="PWK16692.1"/>
    <property type="molecule type" value="Genomic_DNA"/>
</dbReference>
<dbReference type="InterPro" id="IPR002696">
    <property type="entry name" value="Membr_insert_effic_factor_YidD"/>
</dbReference>
<feature type="transmembrane region" description="Helical" evidence="2">
    <location>
        <begin position="346"/>
        <end position="363"/>
    </location>
</feature>